<keyword evidence="2" id="KW-1185">Reference proteome</keyword>
<protein>
    <submittedName>
        <fullName evidence="1">Uncharacterized protein</fullName>
    </submittedName>
</protein>
<evidence type="ECO:0000313" key="1">
    <source>
        <dbReference type="EMBL" id="GAA1008498.1"/>
    </source>
</evidence>
<dbReference type="EMBL" id="BAAAHU010000018">
    <property type="protein sequence ID" value="GAA1008498.1"/>
    <property type="molecule type" value="Genomic_DNA"/>
</dbReference>
<dbReference type="Proteomes" id="UP001501072">
    <property type="component" value="Unassembled WGS sequence"/>
</dbReference>
<accession>A0ABN1SY39</accession>
<reference evidence="1 2" key="1">
    <citation type="journal article" date="2019" name="Int. J. Syst. Evol. Microbiol.">
        <title>The Global Catalogue of Microorganisms (GCM) 10K type strain sequencing project: providing services to taxonomists for standard genome sequencing and annotation.</title>
        <authorList>
            <consortium name="The Broad Institute Genomics Platform"/>
            <consortium name="The Broad Institute Genome Sequencing Center for Infectious Disease"/>
            <person name="Wu L."/>
            <person name="Ma J."/>
        </authorList>
    </citation>
    <scope>NUCLEOTIDE SEQUENCE [LARGE SCALE GENOMIC DNA]</scope>
    <source>
        <strain evidence="1 2">JCM 11269</strain>
    </source>
</reference>
<name>A0ABN1SY39_9ACTN</name>
<sequence>MSTNRRFRAVVRIGPVQVFVGGLRVEADGSAGVAKGKGAVEPHCQPEWLPRLVEEYAPDGWSGAPGWQYA</sequence>
<proteinExistence type="predicted"/>
<comment type="caution">
    <text evidence="1">The sequence shown here is derived from an EMBL/GenBank/DDBJ whole genome shotgun (WGS) entry which is preliminary data.</text>
</comment>
<organism evidence="1 2">
    <name type="scientific">Streptomyces thermogriseus</name>
    <dbReference type="NCBI Taxonomy" id="75292"/>
    <lineage>
        <taxon>Bacteria</taxon>
        <taxon>Bacillati</taxon>
        <taxon>Actinomycetota</taxon>
        <taxon>Actinomycetes</taxon>
        <taxon>Kitasatosporales</taxon>
        <taxon>Streptomycetaceae</taxon>
        <taxon>Streptomyces</taxon>
    </lineage>
</organism>
<evidence type="ECO:0000313" key="2">
    <source>
        <dbReference type="Proteomes" id="UP001501072"/>
    </source>
</evidence>
<gene>
    <name evidence="1" type="ORF">GCM10009564_21060</name>
</gene>
<dbReference type="RefSeq" id="WP_346072741.1">
    <property type="nucleotide sequence ID" value="NZ_BAAAHU010000018.1"/>
</dbReference>